<sequence length="229" mass="26216">MENNATVMMDLQALPEGCIANAISMTTPGDACRFALISKDFKSAADSDTVWEKFLPHEINEILSQSQSNESALINDIKSKKELYFTLCHNPILIEDGKMSFSLDKWGGKKCYMIAARRLRIAWKDTPQYWTWQSLPDCRFKEAPELRFVLWFEIRGRIETCMLSPSTTYKAYLVYKLTGRAYGLDCLAKVAVRARTYGFDYECPNLEEITAGMKNTACLTPQREIKSER</sequence>
<dbReference type="STRING" id="218851.A0A2G5CIV6"/>
<protein>
    <recommendedName>
        <fullName evidence="1">F-box domain-containing protein</fullName>
    </recommendedName>
</protein>
<dbReference type="PANTHER" id="PTHR32278:SF111">
    <property type="entry name" value="F-BOX PROTEIN PP2-B12-RELATED"/>
    <property type="match status" value="1"/>
</dbReference>
<evidence type="ECO:0000313" key="2">
    <source>
        <dbReference type="EMBL" id="PIA31199.1"/>
    </source>
</evidence>
<keyword evidence="3" id="KW-1185">Reference proteome</keyword>
<feature type="domain" description="F-box" evidence="1">
    <location>
        <begin position="8"/>
        <end position="54"/>
    </location>
</feature>
<organism evidence="2 3">
    <name type="scientific">Aquilegia coerulea</name>
    <name type="common">Rocky mountain columbine</name>
    <dbReference type="NCBI Taxonomy" id="218851"/>
    <lineage>
        <taxon>Eukaryota</taxon>
        <taxon>Viridiplantae</taxon>
        <taxon>Streptophyta</taxon>
        <taxon>Embryophyta</taxon>
        <taxon>Tracheophyta</taxon>
        <taxon>Spermatophyta</taxon>
        <taxon>Magnoliopsida</taxon>
        <taxon>Ranunculales</taxon>
        <taxon>Ranunculaceae</taxon>
        <taxon>Thalictroideae</taxon>
        <taxon>Aquilegia</taxon>
    </lineage>
</organism>
<dbReference type="PANTHER" id="PTHR32278">
    <property type="entry name" value="F-BOX DOMAIN-CONTAINING PROTEIN"/>
    <property type="match status" value="1"/>
</dbReference>
<dbReference type="PROSITE" id="PS50181">
    <property type="entry name" value="FBOX"/>
    <property type="match status" value="1"/>
</dbReference>
<dbReference type="CDD" id="cd22162">
    <property type="entry name" value="F-box_AtSKIP3-like"/>
    <property type="match status" value="1"/>
</dbReference>
<dbReference type="SUPFAM" id="SSF81383">
    <property type="entry name" value="F-box domain"/>
    <property type="match status" value="1"/>
</dbReference>
<dbReference type="Proteomes" id="UP000230069">
    <property type="component" value="Unassembled WGS sequence"/>
</dbReference>
<dbReference type="InterPro" id="IPR036047">
    <property type="entry name" value="F-box-like_dom_sf"/>
</dbReference>
<dbReference type="InterPro" id="IPR025886">
    <property type="entry name" value="PP2-like"/>
</dbReference>
<name>A0A2G5CIV6_AQUCA</name>
<proteinExistence type="predicted"/>
<dbReference type="OrthoDB" id="1918565at2759"/>
<gene>
    <name evidence="2" type="ORF">AQUCO_05100004v1</name>
</gene>
<dbReference type="EMBL" id="KZ305068">
    <property type="protein sequence ID" value="PIA31199.1"/>
    <property type="molecule type" value="Genomic_DNA"/>
</dbReference>
<evidence type="ECO:0000313" key="3">
    <source>
        <dbReference type="Proteomes" id="UP000230069"/>
    </source>
</evidence>
<dbReference type="InParanoid" id="A0A2G5CIV6"/>
<reference evidence="2 3" key="1">
    <citation type="submission" date="2017-09" db="EMBL/GenBank/DDBJ databases">
        <title>WGS assembly of Aquilegia coerulea Goldsmith.</title>
        <authorList>
            <person name="Hodges S."/>
            <person name="Kramer E."/>
            <person name="Nordborg M."/>
            <person name="Tomkins J."/>
            <person name="Borevitz J."/>
            <person name="Derieg N."/>
            <person name="Yan J."/>
            <person name="Mihaltcheva S."/>
            <person name="Hayes R.D."/>
            <person name="Rokhsar D."/>
        </authorList>
    </citation>
    <scope>NUCLEOTIDE SEQUENCE [LARGE SCALE GENOMIC DNA]</scope>
    <source>
        <strain evidence="3">cv. Goldsmith</strain>
    </source>
</reference>
<dbReference type="Pfam" id="PF14299">
    <property type="entry name" value="PP2"/>
    <property type="match status" value="1"/>
</dbReference>
<accession>A0A2G5CIV6</accession>
<dbReference type="InterPro" id="IPR001810">
    <property type="entry name" value="F-box_dom"/>
</dbReference>
<dbReference type="AlphaFoldDB" id="A0A2G5CIV6"/>
<evidence type="ECO:0000259" key="1">
    <source>
        <dbReference type="PROSITE" id="PS50181"/>
    </source>
</evidence>